<comment type="caution">
    <text evidence="2">The sequence shown here is derived from an EMBL/GenBank/DDBJ whole genome shotgun (WGS) entry which is preliminary data.</text>
</comment>
<dbReference type="InterPro" id="IPR024072">
    <property type="entry name" value="DHFR-like_dom_sf"/>
</dbReference>
<evidence type="ECO:0000313" key="3">
    <source>
        <dbReference type="Proteomes" id="UP000029995"/>
    </source>
</evidence>
<organism evidence="2 3">
    <name type="scientific">Inquilinus limosus MP06</name>
    <dbReference type="NCBI Taxonomy" id="1398085"/>
    <lineage>
        <taxon>Bacteria</taxon>
        <taxon>Pseudomonadati</taxon>
        <taxon>Pseudomonadota</taxon>
        <taxon>Alphaproteobacteria</taxon>
        <taxon>Rhodospirillales</taxon>
        <taxon>Rhodospirillaceae</taxon>
        <taxon>Inquilinus</taxon>
    </lineage>
</organism>
<dbReference type="GO" id="GO:0009231">
    <property type="term" value="P:riboflavin biosynthetic process"/>
    <property type="evidence" value="ECO:0007669"/>
    <property type="project" value="InterPro"/>
</dbReference>
<dbReference type="Proteomes" id="UP000029995">
    <property type="component" value="Unassembled WGS sequence"/>
</dbReference>
<feature type="domain" description="Bacterial bifunctional deaminase-reductase C-terminal" evidence="1">
    <location>
        <begin position="34"/>
        <end position="108"/>
    </location>
</feature>
<name>A0A0A0DBX1_9PROT</name>
<dbReference type="RefSeq" id="WP_034834924.1">
    <property type="nucleotide sequence ID" value="NZ_JANX01000089.1"/>
</dbReference>
<evidence type="ECO:0000313" key="2">
    <source>
        <dbReference type="EMBL" id="KGM34482.1"/>
    </source>
</evidence>
<gene>
    <name evidence="2" type="ORF">P409_09875</name>
</gene>
<dbReference type="SUPFAM" id="SSF53597">
    <property type="entry name" value="Dihydrofolate reductase-like"/>
    <property type="match status" value="1"/>
</dbReference>
<sequence length="136" mass="13552">AAALEALLPPSASMLALPDGSPVEALFDVLAGPAAVARLGRPVGSVMVEGGPRLLGLLLEAGRVDLAHVFIAPAIGGGERNRIAFPGSAAATRDWRPIATAALGPDLLAEYASPAVATHLARLVDAGAAGSPLRHG</sequence>
<feature type="non-terminal residue" evidence="2">
    <location>
        <position position="1"/>
    </location>
</feature>
<dbReference type="InterPro" id="IPR002734">
    <property type="entry name" value="RibDG_C"/>
</dbReference>
<evidence type="ECO:0000259" key="1">
    <source>
        <dbReference type="Pfam" id="PF01872"/>
    </source>
</evidence>
<proteinExistence type="predicted"/>
<reference evidence="2 3" key="1">
    <citation type="submission" date="2014-01" db="EMBL/GenBank/DDBJ databases">
        <title>Genome sequence determination for a cystic fibrosis isolate, Inquilinus limosus.</title>
        <authorList>
            <person name="Pino M."/>
            <person name="Di Conza J."/>
            <person name="Gutkind G."/>
        </authorList>
    </citation>
    <scope>NUCLEOTIDE SEQUENCE [LARGE SCALE GENOMIC DNA]</scope>
    <source>
        <strain evidence="2 3">MP06</strain>
    </source>
</reference>
<protein>
    <recommendedName>
        <fullName evidence="1">Bacterial bifunctional deaminase-reductase C-terminal domain-containing protein</fullName>
    </recommendedName>
</protein>
<dbReference type="EMBL" id="JANX01000089">
    <property type="protein sequence ID" value="KGM34482.1"/>
    <property type="molecule type" value="Genomic_DNA"/>
</dbReference>
<dbReference type="GO" id="GO:0008703">
    <property type="term" value="F:5-amino-6-(5-phosphoribosylamino)uracil reductase activity"/>
    <property type="evidence" value="ECO:0007669"/>
    <property type="project" value="InterPro"/>
</dbReference>
<dbReference type="AlphaFoldDB" id="A0A0A0DBX1"/>
<dbReference type="Pfam" id="PF01872">
    <property type="entry name" value="RibD_C"/>
    <property type="match status" value="1"/>
</dbReference>
<accession>A0A0A0DBX1</accession>
<dbReference type="Gene3D" id="3.40.430.10">
    <property type="entry name" value="Dihydrofolate Reductase, subunit A"/>
    <property type="match status" value="1"/>
</dbReference>